<comment type="similarity">
    <text evidence="2">Belongs to the ustYa family.</text>
</comment>
<reference evidence="4 5" key="2">
    <citation type="journal article" date="2013" name="PLoS Genet.">
        <title>Comparative genome structure, secondary metabolite, and effector coding capacity across Cochliobolus pathogens.</title>
        <authorList>
            <person name="Condon B.J."/>
            <person name="Leng Y."/>
            <person name="Wu D."/>
            <person name="Bushley K.E."/>
            <person name="Ohm R.A."/>
            <person name="Otillar R."/>
            <person name="Martin J."/>
            <person name="Schackwitz W."/>
            <person name="Grimwood J."/>
            <person name="MohdZainudin N."/>
            <person name="Xue C."/>
            <person name="Wang R."/>
            <person name="Manning V.A."/>
            <person name="Dhillon B."/>
            <person name="Tu Z.J."/>
            <person name="Steffenson B.J."/>
            <person name="Salamov A."/>
            <person name="Sun H."/>
            <person name="Lowry S."/>
            <person name="LaButti K."/>
            <person name="Han J."/>
            <person name="Copeland A."/>
            <person name="Lindquist E."/>
            <person name="Barry K."/>
            <person name="Schmutz J."/>
            <person name="Baker S.E."/>
            <person name="Ciuffetti L.M."/>
            <person name="Grigoriev I.V."/>
            <person name="Zhong S."/>
            <person name="Turgeon B.G."/>
        </authorList>
    </citation>
    <scope>NUCLEOTIDE SEQUENCE [LARGE SCALE GENOMIC DNA]</scope>
    <source>
        <strain evidence="5">28A</strain>
    </source>
</reference>
<comment type="pathway">
    <text evidence="1">Mycotoxin biosynthesis.</text>
</comment>
<sequence>MDPEPEGFRSSTETTTSLHAWTDGENISLIHRNHAEIATRKGWKYRYLWHGLSYTTVILLTSLISIFISMKGYTRSDCSCSLDATSHTGSLQADLVMVNSTPDEPVENALSNEMKLQKAWDTLAERSDGVTVVVPEKLEQERGILPESPKVTRNGVSGYLVTLDSMHQANCVDAAWRRLWFNHEDDKLHGPMANHNISDQWYKDHITHCLKILKQSILCKMNVDMVMGYIQWNKSDPNDFIHFEKNHICKNYTKVLGWIKNKEEP</sequence>
<evidence type="ECO:0000313" key="5">
    <source>
        <dbReference type="Proteomes" id="UP000016935"/>
    </source>
</evidence>
<evidence type="ECO:0000256" key="1">
    <source>
        <dbReference type="ARBA" id="ARBA00004685"/>
    </source>
</evidence>
<dbReference type="HOGENOM" id="CLU_1050385_0_0_1"/>
<dbReference type="RefSeq" id="XP_008031246.1">
    <property type="nucleotide sequence ID" value="XM_008033055.1"/>
</dbReference>
<dbReference type="OrthoDB" id="3687641at2759"/>
<reference evidence="4 5" key="1">
    <citation type="journal article" date="2012" name="PLoS Pathog.">
        <title>Diverse lifestyles and strategies of plant pathogenesis encoded in the genomes of eighteen Dothideomycetes fungi.</title>
        <authorList>
            <person name="Ohm R.A."/>
            <person name="Feau N."/>
            <person name="Henrissat B."/>
            <person name="Schoch C.L."/>
            <person name="Horwitz B.A."/>
            <person name="Barry K.W."/>
            <person name="Condon B.J."/>
            <person name="Copeland A.C."/>
            <person name="Dhillon B."/>
            <person name="Glaser F."/>
            <person name="Hesse C.N."/>
            <person name="Kosti I."/>
            <person name="LaButti K."/>
            <person name="Lindquist E.A."/>
            <person name="Lucas S."/>
            <person name="Salamov A.A."/>
            <person name="Bradshaw R.E."/>
            <person name="Ciuffetti L."/>
            <person name="Hamelin R.C."/>
            <person name="Kema G.H.J."/>
            <person name="Lawrence C."/>
            <person name="Scott J.A."/>
            <person name="Spatafora J.W."/>
            <person name="Turgeon B.G."/>
            <person name="de Wit P.J.G.M."/>
            <person name="Zhong S."/>
            <person name="Goodwin S.B."/>
            <person name="Grigoriev I.V."/>
        </authorList>
    </citation>
    <scope>NUCLEOTIDE SEQUENCE [LARGE SCALE GENOMIC DNA]</scope>
    <source>
        <strain evidence="5">28A</strain>
    </source>
</reference>
<accession>R0JX59</accession>
<keyword evidence="3" id="KW-0472">Membrane</keyword>
<dbReference type="Pfam" id="PF11807">
    <property type="entry name" value="UstYa"/>
    <property type="match status" value="1"/>
</dbReference>
<proteinExistence type="inferred from homology"/>
<protein>
    <submittedName>
        <fullName evidence="4">Uncharacterized protein</fullName>
    </submittedName>
</protein>
<dbReference type="EMBL" id="KB908877">
    <property type="protein sequence ID" value="EOA80852.1"/>
    <property type="molecule type" value="Genomic_DNA"/>
</dbReference>
<name>R0JX59_EXST2</name>
<dbReference type="PANTHER" id="PTHR33365">
    <property type="entry name" value="YALI0B05434P"/>
    <property type="match status" value="1"/>
</dbReference>
<dbReference type="InterPro" id="IPR021765">
    <property type="entry name" value="UstYa-like"/>
</dbReference>
<dbReference type="AlphaFoldDB" id="R0JX59"/>
<evidence type="ECO:0000256" key="2">
    <source>
        <dbReference type="ARBA" id="ARBA00035112"/>
    </source>
</evidence>
<dbReference type="STRING" id="671987.R0JX59"/>
<keyword evidence="3" id="KW-0812">Transmembrane</keyword>
<dbReference type="GO" id="GO:0043386">
    <property type="term" value="P:mycotoxin biosynthetic process"/>
    <property type="evidence" value="ECO:0007669"/>
    <property type="project" value="InterPro"/>
</dbReference>
<dbReference type="PANTHER" id="PTHR33365:SF4">
    <property type="entry name" value="CYCLOCHLOROTINE BIOSYNTHESIS PROTEIN O"/>
    <property type="match status" value="1"/>
</dbReference>
<evidence type="ECO:0000256" key="3">
    <source>
        <dbReference type="SAM" id="Phobius"/>
    </source>
</evidence>
<dbReference type="Proteomes" id="UP000016935">
    <property type="component" value="Unassembled WGS sequence"/>
</dbReference>
<feature type="transmembrane region" description="Helical" evidence="3">
    <location>
        <begin position="47"/>
        <end position="70"/>
    </location>
</feature>
<gene>
    <name evidence="4" type="ORF">SETTUDRAFT_35759</name>
</gene>
<keyword evidence="3" id="KW-1133">Transmembrane helix</keyword>
<dbReference type="GeneID" id="19404052"/>
<organism evidence="4 5">
    <name type="scientific">Exserohilum turcicum (strain 28A)</name>
    <name type="common">Northern leaf blight fungus</name>
    <name type="synonym">Setosphaeria turcica</name>
    <dbReference type="NCBI Taxonomy" id="671987"/>
    <lineage>
        <taxon>Eukaryota</taxon>
        <taxon>Fungi</taxon>
        <taxon>Dikarya</taxon>
        <taxon>Ascomycota</taxon>
        <taxon>Pezizomycotina</taxon>
        <taxon>Dothideomycetes</taxon>
        <taxon>Pleosporomycetidae</taxon>
        <taxon>Pleosporales</taxon>
        <taxon>Pleosporineae</taxon>
        <taxon>Pleosporaceae</taxon>
        <taxon>Exserohilum</taxon>
    </lineage>
</organism>
<keyword evidence="5" id="KW-1185">Reference proteome</keyword>
<evidence type="ECO:0000313" key="4">
    <source>
        <dbReference type="EMBL" id="EOA80852.1"/>
    </source>
</evidence>